<proteinExistence type="predicted"/>
<sequence length="355" mass="37479">MRNSVVRTSIERASAARATVIRRTFTGVGCAAAVLVTMAACGTVENLTAGQKVDNAVDRLGEQKSLAFGLRLDAEPEAVTELMGEDAEEMPPQMAKMLTGMRVDISVKSRKALADSGEKDIIGTGVKISGDDGVFVEYRVVGDHMYYRVDMEAMGEAMGMPMPSTDELPKGEEGLRAVFEGKWAKIDTGELEEAAGGSGKGSAAEELEAKTQKKILDAVRGVVAREVTFKSRDGKDGAEVIAAKANFRDLITSVFDKLQPLKKDLPPGAELPTGDDLKDAPNRKVTVDFTIKNGDLTRIETDLAVLADDAKGAELPLVLTFGKAGDVAAPKDATEIPVDEFGGPFGAGMLGGGVL</sequence>
<organism evidence="1 2">
    <name type="scientific">Streptomyces graminofaciens</name>
    <dbReference type="NCBI Taxonomy" id="68212"/>
    <lineage>
        <taxon>Bacteria</taxon>
        <taxon>Bacillati</taxon>
        <taxon>Actinomycetota</taxon>
        <taxon>Actinomycetes</taxon>
        <taxon>Kitasatosporales</taxon>
        <taxon>Streptomycetaceae</taxon>
        <taxon>Streptomyces</taxon>
    </lineage>
</organism>
<reference evidence="1 2" key="2">
    <citation type="journal article" date="2023" name="ChemBioChem">
        <title>Acyltransferase Domain Exchange between Two Independent Type I Polyketide Synthases in the Same Producer Strain of Macrolide Antibiotics.</title>
        <authorList>
            <person name="Kudo F."/>
            <person name="Kishikawa K."/>
            <person name="Tsuboi K."/>
            <person name="Kido T."/>
            <person name="Usui T."/>
            <person name="Hashimoto J."/>
            <person name="Shin-Ya K."/>
            <person name="Miyanaga A."/>
            <person name="Eguchi T."/>
        </authorList>
    </citation>
    <scope>NUCLEOTIDE SEQUENCE [LARGE SCALE GENOMIC DNA]</scope>
    <source>
        <strain evidence="1 2">A-8890</strain>
    </source>
</reference>
<keyword evidence="2" id="KW-1185">Reference proteome</keyword>
<accession>A0ABM7FI70</accession>
<dbReference type="RefSeq" id="WP_286256194.1">
    <property type="nucleotide sequence ID" value="NZ_AP018448.1"/>
</dbReference>
<evidence type="ECO:0000313" key="1">
    <source>
        <dbReference type="EMBL" id="BBC35871.1"/>
    </source>
</evidence>
<reference evidence="1 2" key="1">
    <citation type="journal article" date="2010" name="ChemBioChem">
        <title>Cloning and characterization of the biosynthetic gene cluster of 16-membered macrolide antibiotic FD-891: involvement of a dual functional cytochrome P450 monooxygenase catalyzing epoxidation and hydroxylation.</title>
        <authorList>
            <person name="Kudo F."/>
            <person name="Motegi A."/>
            <person name="Mizoue K."/>
            <person name="Eguchi T."/>
        </authorList>
    </citation>
    <scope>NUCLEOTIDE SEQUENCE [LARGE SCALE GENOMIC DNA]</scope>
    <source>
        <strain evidence="1 2">A-8890</strain>
    </source>
</reference>
<dbReference type="EMBL" id="AP018448">
    <property type="protein sequence ID" value="BBC35871.1"/>
    <property type="molecule type" value="Genomic_DNA"/>
</dbReference>
<name>A0ABM7FI70_9ACTN</name>
<gene>
    <name evidence="1" type="ORF">SGFS_071650</name>
</gene>
<evidence type="ECO:0000313" key="2">
    <source>
        <dbReference type="Proteomes" id="UP001321542"/>
    </source>
</evidence>
<protein>
    <recommendedName>
        <fullName evidence="3">Lipoprotein</fullName>
    </recommendedName>
</protein>
<evidence type="ECO:0008006" key="3">
    <source>
        <dbReference type="Google" id="ProtNLM"/>
    </source>
</evidence>
<dbReference type="Proteomes" id="UP001321542">
    <property type="component" value="Chromosome"/>
</dbReference>